<dbReference type="OrthoDB" id="9778875at2"/>
<feature type="domain" description="Major facilitator superfamily (MFS) profile" evidence="6">
    <location>
        <begin position="33"/>
        <end position="274"/>
    </location>
</feature>
<evidence type="ECO:0000313" key="7">
    <source>
        <dbReference type="EMBL" id="TIH33097.1"/>
    </source>
</evidence>
<feature type="transmembrane region" description="Helical" evidence="5">
    <location>
        <begin position="67"/>
        <end position="86"/>
    </location>
</feature>
<dbReference type="EMBL" id="QYRT01000037">
    <property type="protein sequence ID" value="TIH33097.1"/>
    <property type="molecule type" value="Genomic_DNA"/>
</dbReference>
<gene>
    <name evidence="7" type="ORF">D4765_15270</name>
</gene>
<keyword evidence="4 5" id="KW-0472">Membrane</keyword>
<evidence type="ECO:0000256" key="5">
    <source>
        <dbReference type="SAM" id="Phobius"/>
    </source>
</evidence>
<evidence type="ECO:0000256" key="1">
    <source>
        <dbReference type="ARBA" id="ARBA00004651"/>
    </source>
</evidence>
<keyword evidence="2 5" id="KW-0812">Transmembrane</keyword>
<keyword evidence="3 5" id="KW-1133">Transmembrane helix</keyword>
<organism evidence="7 8">
    <name type="scientific">Subtercola vilae</name>
    <dbReference type="NCBI Taxonomy" id="2056433"/>
    <lineage>
        <taxon>Bacteria</taxon>
        <taxon>Bacillati</taxon>
        <taxon>Actinomycetota</taxon>
        <taxon>Actinomycetes</taxon>
        <taxon>Micrococcales</taxon>
        <taxon>Microbacteriaceae</taxon>
        <taxon>Subtercola</taxon>
    </lineage>
</organism>
<name>A0A4T2BNZ8_9MICO</name>
<sequence>MHAEVPWQVDSSEPFAEVAAGSGGLFSRRFRAFTVGILLSVGVVAFESLGVATILPAVATELGGLGGYGWGLSALMLANIVGTVVAGTDIDRRGPARAVFIGSLVFATGCLIAGLAPEWWVFVVARVLQGLGIGAIMAYAYSLVGIAYPSRLQPVMFAFLSSVWTIPSLVGPVFVGLGLAAGALAWTAGSFVQARLDAVDPGRRARSVRIGFLALLGGEITMGATIALPEMWVGWAIIARLGDTSVAFGTVFGMTAAFGLFGTLLAGRLTEKQK</sequence>
<feature type="transmembrane region" description="Helical" evidence="5">
    <location>
        <begin position="98"/>
        <end position="116"/>
    </location>
</feature>
<evidence type="ECO:0000313" key="8">
    <source>
        <dbReference type="Proteomes" id="UP000306192"/>
    </source>
</evidence>
<dbReference type="GO" id="GO:0022857">
    <property type="term" value="F:transmembrane transporter activity"/>
    <property type="evidence" value="ECO:0007669"/>
    <property type="project" value="InterPro"/>
</dbReference>
<feature type="transmembrane region" description="Helical" evidence="5">
    <location>
        <begin position="244"/>
        <end position="266"/>
    </location>
</feature>
<dbReference type="Pfam" id="PF07690">
    <property type="entry name" value="MFS_1"/>
    <property type="match status" value="1"/>
</dbReference>
<dbReference type="InterPro" id="IPR036259">
    <property type="entry name" value="MFS_trans_sf"/>
</dbReference>
<evidence type="ECO:0000256" key="2">
    <source>
        <dbReference type="ARBA" id="ARBA00022692"/>
    </source>
</evidence>
<keyword evidence="8" id="KW-1185">Reference proteome</keyword>
<dbReference type="SUPFAM" id="SSF103473">
    <property type="entry name" value="MFS general substrate transporter"/>
    <property type="match status" value="1"/>
</dbReference>
<dbReference type="Gene3D" id="1.20.1250.20">
    <property type="entry name" value="MFS general substrate transporter like domains"/>
    <property type="match status" value="1"/>
</dbReference>
<comment type="subcellular location">
    <subcellularLocation>
        <location evidence="1">Cell membrane</location>
        <topology evidence="1">Multi-pass membrane protein</topology>
    </subcellularLocation>
</comment>
<comment type="caution">
    <text evidence="7">The sequence shown here is derived from an EMBL/GenBank/DDBJ whole genome shotgun (WGS) entry which is preliminary data.</text>
</comment>
<dbReference type="Proteomes" id="UP000306192">
    <property type="component" value="Unassembled WGS sequence"/>
</dbReference>
<reference evidence="7 8" key="1">
    <citation type="journal article" date="2019" name="Microorganisms">
        <title>Systematic Affiliation and Genome Analysis of Subtercola vilae DB165(T) with Particular Emphasis on Cold Adaptation of an Isolate from a High-Altitude Cold Volcano Lake.</title>
        <authorList>
            <person name="Villalobos A.S."/>
            <person name="Wiese J."/>
            <person name="Imhoff J.F."/>
            <person name="Dorador C."/>
            <person name="Keller A."/>
            <person name="Hentschel U."/>
        </authorList>
    </citation>
    <scope>NUCLEOTIDE SEQUENCE [LARGE SCALE GENOMIC DNA]</scope>
    <source>
        <strain evidence="7 8">DB165</strain>
    </source>
</reference>
<dbReference type="InterPro" id="IPR020846">
    <property type="entry name" value="MFS_dom"/>
</dbReference>
<evidence type="ECO:0000259" key="6">
    <source>
        <dbReference type="PROSITE" id="PS50850"/>
    </source>
</evidence>
<dbReference type="PROSITE" id="PS50850">
    <property type="entry name" value="MFS"/>
    <property type="match status" value="1"/>
</dbReference>
<dbReference type="PANTHER" id="PTHR23501">
    <property type="entry name" value="MAJOR FACILITATOR SUPERFAMILY"/>
    <property type="match status" value="1"/>
</dbReference>
<feature type="transmembrane region" description="Helical" evidence="5">
    <location>
        <begin position="32"/>
        <end position="55"/>
    </location>
</feature>
<proteinExistence type="predicted"/>
<evidence type="ECO:0000256" key="3">
    <source>
        <dbReference type="ARBA" id="ARBA00022989"/>
    </source>
</evidence>
<accession>A0A4T2BNZ8</accession>
<evidence type="ECO:0000256" key="4">
    <source>
        <dbReference type="ARBA" id="ARBA00023136"/>
    </source>
</evidence>
<feature type="transmembrane region" description="Helical" evidence="5">
    <location>
        <begin position="210"/>
        <end position="238"/>
    </location>
</feature>
<dbReference type="AlphaFoldDB" id="A0A4T2BNZ8"/>
<dbReference type="PANTHER" id="PTHR23501:SF154">
    <property type="entry name" value="MULTIDRUG-EFFLUX TRANSPORTER RV1634-RELATED"/>
    <property type="match status" value="1"/>
</dbReference>
<protein>
    <submittedName>
        <fullName evidence="7">MFS transporter</fullName>
    </submittedName>
</protein>
<feature type="transmembrane region" description="Helical" evidence="5">
    <location>
        <begin position="128"/>
        <end position="148"/>
    </location>
</feature>
<dbReference type="GO" id="GO:0005886">
    <property type="term" value="C:plasma membrane"/>
    <property type="evidence" value="ECO:0007669"/>
    <property type="project" value="UniProtKB-SubCell"/>
</dbReference>
<dbReference type="InterPro" id="IPR011701">
    <property type="entry name" value="MFS"/>
</dbReference>